<evidence type="ECO:0000259" key="9">
    <source>
        <dbReference type="PROSITE" id="PS51015"/>
    </source>
</evidence>
<sequence length="1305" mass="141717">MVSFSNGSLSGEVSNKRPLENGYVPKYKPRKVSAIRDFPPGCGRSAVPLNLKLEDNGGSGAGVVEAIGVKNSEMYNAVVANSVGNSQMAVRTVSEAVGNSETTNKIEINGVGTAEMPTHVKVNEIKNSEIQNVVGSSGVENSNIKVECQSHEAVNITVDVDMTDSLDALVGKITASANVVEAEIGSHGIQLPNEVEYHSHEAVNNPIEVERAESLDALVGKVTTTTMEGSSNDVEELITESKLIGVDTLNGMKSYSSKEETGAGGQKLLKELNEVEHLALVKESGVEAAKSRLGDGASVDKELLLGNSQALSSIRPKDKYRSRRVSAVRDFPPHCGRNVPLPTEEEKLAVSAGNNCLNGIEKVDVAPETTPLTNVSEGGTIGEMLTTSRKECLDGLDKSAKLNDDGAGRGPEEMTEAIVEHYSKTDDREAVSGSGTMSKAVVDTSIKDTGGPVGKEITASSADINDKDRPPHSGFSSGNESHREVVHGLMAAPNCPWRKGKATINKSDGRASALKVRKQNLSGLKKNNAVALTDDHRADCSGGPSPEKTAFPDSYDADKSPGLLNFKEEEDRGASDEEMHEITPISMFKPVRDTSDTDSAEPIGKEVVYSPGERVEMKSSHSVFGSADEEDRNVVHGLMAAPKYPLKKGKTVSSKPDGRTSGEKNRKQSSSWRQKAKVVARKSTPKVKLSGLSSKKHKKVHISNDADGSPGALMLADDEGQGHNEDFPTNSPASHKPQDFEVNLPPFGPNSSGHGDARNRVRDALRVFNAICRKLLQHEETQDEEGKSKKKMIDLLAAKAIKDKGKEVNTGKHILGQVPGVEVGDEFQYRVELAIVGIHRLYQAGIDSMKLKNGMPVATSIVASGAYTDDMENADVLIYSGQGGNVVGNSKQKHQPEDQKLEKGNLALKNSISTETPVRVVRGWKEKAVDPSDPRPKTVMTYVYDGLYTVKRYWSETGSHGKQVFMFELLRNPGQPELAWKELKKSTKSKCRPGVCIADISGGKEPLAICAVNTFDEEKPPPFNYISKMMYPDWYRPAPPAGCDCTGRCSGSRRCRCAVRNGGEIPYNRNGALVETKLLVYECGPHCKCPPSCYNRVSQRGIRFRLEIFKTESRGWGVRPLTSIPSGSFICEYAGELLEDKEAEQRIGNDEYLFDIGQNLSDSSLNPEDQAISAELVEEGGYTIDAAQYGNIGRFVNHSCSPNLYAQNVIYDHDDMKMPHIMLFAMENIPPLQELTYHYNYSVDQIHDSDGNIKVKNVTVNSQEPIGPRYGRNGLYPILNQKPGLILMACSRVNFAAAVDTRIKN</sequence>
<dbReference type="Proteomes" id="UP001318860">
    <property type="component" value="Unassembled WGS sequence"/>
</dbReference>
<feature type="region of interest" description="Disordered" evidence="6">
    <location>
        <begin position="638"/>
        <end position="738"/>
    </location>
</feature>
<dbReference type="InterPro" id="IPR003105">
    <property type="entry name" value="SRA_YDG"/>
</dbReference>
<feature type="compositionally biased region" description="Basic residues" evidence="6">
    <location>
        <begin position="674"/>
        <end position="685"/>
    </location>
</feature>
<dbReference type="Pfam" id="PF02182">
    <property type="entry name" value="SAD_SRA"/>
    <property type="match status" value="1"/>
</dbReference>
<organism evidence="10 11">
    <name type="scientific">Rehmannia glutinosa</name>
    <name type="common">Chinese foxglove</name>
    <dbReference type="NCBI Taxonomy" id="99300"/>
    <lineage>
        <taxon>Eukaryota</taxon>
        <taxon>Viridiplantae</taxon>
        <taxon>Streptophyta</taxon>
        <taxon>Embryophyta</taxon>
        <taxon>Tracheophyta</taxon>
        <taxon>Spermatophyta</taxon>
        <taxon>Magnoliopsida</taxon>
        <taxon>eudicotyledons</taxon>
        <taxon>Gunneridae</taxon>
        <taxon>Pentapetalae</taxon>
        <taxon>asterids</taxon>
        <taxon>lamiids</taxon>
        <taxon>Lamiales</taxon>
        <taxon>Orobanchaceae</taxon>
        <taxon>Rehmannieae</taxon>
        <taxon>Rehmannia</taxon>
    </lineage>
</organism>
<protein>
    <recommendedName>
        <fullName evidence="12">Histone-lysine N-methyltransferase</fullName>
    </recommendedName>
</protein>
<dbReference type="SUPFAM" id="SSF82199">
    <property type="entry name" value="SET domain"/>
    <property type="match status" value="1"/>
</dbReference>
<keyword evidence="11" id="KW-1185">Reference proteome</keyword>
<evidence type="ECO:0000259" key="8">
    <source>
        <dbReference type="PROSITE" id="PS50867"/>
    </source>
</evidence>
<dbReference type="InterPro" id="IPR015947">
    <property type="entry name" value="PUA-like_sf"/>
</dbReference>
<dbReference type="InterPro" id="IPR046341">
    <property type="entry name" value="SET_dom_sf"/>
</dbReference>
<dbReference type="SMART" id="SM00466">
    <property type="entry name" value="SRA"/>
    <property type="match status" value="1"/>
</dbReference>
<dbReference type="SUPFAM" id="SSF88697">
    <property type="entry name" value="PUA domain-like"/>
    <property type="match status" value="1"/>
</dbReference>
<evidence type="ECO:0008006" key="12">
    <source>
        <dbReference type="Google" id="ProtNLM"/>
    </source>
</evidence>
<comment type="subcellular location">
    <subcellularLocation>
        <location evidence="1">Chromosome</location>
    </subcellularLocation>
    <subcellularLocation>
        <location evidence="5">Nucleus</location>
    </subcellularLocation>
</comment>
<name>A0ABR0W244_REHGL</name>
<feature type="compositionally biased region" description="Basic and acidic residues" evidence="6">
    <location>
        <begin position="566"/>
        <end position="581"/>
    </location>
</feature>
<dbReference type="Gene3D" id="2.170.270.10">
    <property type="entry name" value="SET domain"/>
    <property type="match status" value="1"/>
</dbReference>
<dbReference type="InterPro" id="IPR001214">
    <property type="entry name" value="SET_dom"/>
</dbReference>
<dbReference type="SMART" id="SM00317">
    <property type="entry name" value="SET"/>
    <property type="match status" value="1"/>
</dbReference>
<dbReference type="PROSITE" id="PS50867">
    <property type="entry name" value="PRE_SET"/>
    <property type="match status" value="1"/>
</dbReference>
<gene>
    <name evidence="10" type="ORF">DH2020_025430</name>
</gene>
<keyword evidence="3" id="KW-0156">Chromatin regulator</keyword>
<keyword evidence="2" id="KW-0158">Chromosome</keyword>
<feature type="region of interest" description="Disordered" evidence="6">
    <location>
        <begin position="535"/>
        <end position="602"/>
    </location>
</feature>
<feature type="region of interest" description="Disordered" evidence="6">
    <location>
        <begin position="1"/>
        <end position="23"/>
    </location>
</feature>
<keyword evidence="4 5" id="KW-0539">Nucleus</keyword>
<dbReference type="InterPro" id="IPR025794">
    <property type="entry name" value="H3-K9-MeTrfase_plant"/>
</dbReference>
<evidence type="ECO:0000259" key="7">
    <source>
        <dbReference type="PROSITE" id="PS50280"/>
    </source>
</evidence>
<comment type="caution">
    <text evidence="10">The sequence shown here is derived from an EMBL/GenBank/DDBJ whole genome shotgun (WGS) entry which is preliminary data.</text>
</comment>
<evidence type="ECO:0000256" key="6">
    <source>
        <dbReference type="SAM" id="MobiDB-lite"/>
    </source>
</evidence>
<feature type="compositionally biased region" description="Basic and acidic residues" evidence="6">
    <location>
        <begin position="656"/>
        <end position="666"/>
    </location>
</feature>
<evidence type="ECO:0000313" key="10">
    <source>
        <dbReference type="EMBL" id="KAK6140823.1"/>
    </source>
</evidence>
<evidence type="ECO:0000256" key="2">
    <source>
        <dbReference type="ARBA" id="ARBA00022454"/>
    </source>
</evidence>
<dbReference type="InterPro" id="IPR036987">
    <property type="entry name" value="SRA-YDG_sf"/>
</dbReference>
<dbReference type="Pfam" id="PF05033">
    <property type="entry name" value="Pre-SET"/>
    <property type="match status" value="1"/>
</dbReference>
<dbReference type="PROSITE" id="PS51575">
    <property type="entry name" value="SAM_MT43_SUVAR39_2"/>
    <property type="match status" value="1"/>
</dbReference>
<feature type="domain" description="SET" evidence="7">
    <location>
        <begin position="1104"/>
        <end position="1240"/>
    </location>
</feature>
<dbReference type="EMBL" id="JABTTQ020000245">
    <property type="protein sequence ID" value="KAK6140823.1"/>
    <property type="molecule type" value="Genomic_DNA"/>
</dbReference>
<evidence type="ECO:0000256" key="4">
    <source>
        <dbReference type="ARBA" id="ARBA00023242"/>
    </source>
</evidence>
<evidence type="ECO:0000256" key="1">
    <source>
        <dbReference type="ARBA" id="ARBA00004286"/>
    </source>
</evidence>
<feature type="domain" description="YDG" evidence="9">
    <location>
        <begin position="816"/>
        <end position="971"/>
    </location>
</feature>
<reference evidence="10 11" key="1">
    <citation type="journal article" date="2021" name="Comput. Struct. Biotechnol. J.">
        <title>De novo genome assembly of the potent medicinal plant Rehmannia glutinosa using nanopore technology.</title>
        <authorList>
            <person name="Ma L."/>
            <person name="Dong C."/>
            <person name="Song C."/>
            <person name="Wang X."/>
            <person name="Zheng X."/>
            <person name="Niu Y."/>
            <person name="Chen S."/>
            <person name="Feng W."/>
        </authorList>
    </citation>
    <scope>NUCLEOTIDE SEQUENCE [LARGE SCALE GENOMIC DNA]</scope>
    <source>
        <strain evidence="10">DH-2019</strain>
    </source>
</reference>
<evidence type="ECO:0000313" key="11">
    <source>
        <dbReference type="Proteomes" id="UP001318860"/>
    </source>
</evidence>
<evidence type="ECO:0000256" key="3">
    <source>
        <dbReference type="ARBA" id="ARBA00022853"/>
    </source>
</evidence>
<dbReference type="PROSITE" id="PS51015">
    <property type="entry name" value="YDG"/>
    <property type="match status" value="1"/>
</dbReference>
<dbReference type="Pfam" id="PF00856">
    <property type="entry name" value="SET"/>
    <property type="match status" value="1"/>
</dbReference>
<dbReference type="InterPro" id="IPR051357">
    <property type="entry name" value="H3K9_HMTase_SUVAR3-9"/>
</dbReference>
<dbReference type="PROSITE" id="PS50280">
    <property type="entry name" value="SET"/>
    <property type="match status" value="1"/>
</dbReference>
<accession>A0ABR0W244</accession>
<dbReference type="PANTHER" id="PTHR45660">
    <property type="entry name" value="HISTONE-LYSINE N-METHYLTRANSFERASE SETMAR"/>
    <property type="match status" value="1"/>
</dbReference>
<evidence type="ECO:0000256" key="5">
    <source>
        <dbReference type="PROSITE-ProRule" id="PRU00358"/>
    </source>
</evidence>
<proteinExistence type="predicted"/>
<dbReference type="PANTHER" id="PTHR45660:SF46">
    <property type="entry name" value="HISTONE-LYSINE N-METHYLTRANSFERASE, H3 LYSINE-9 SPECIFIC SUVH6"/>
    <property type="match status" value="1"/>
</dbReference>
<dbReference type="SMART" id="SM00468">
    <property type="entry name" value="PreSET"/>
    <property type="match status" value="1"/>
</dbReference>
<feature type="domain" description="Pre-SET" evidence="8">
    <location>
        <begin position="1041"/>
        <end position="1101"/>
    </location>
</feature>
<dbReference type="Gene3D" id="2.30.280.10">
    <property type="entry name" value="SRA-YDG"/>
    <property type="match status" value="1"/>
</dbReference>
<dbReference type="InterPro" id="IPR007728">
    <property type="entry name" value="Pre-SET_dom"/>
</dbReference>
<feature type="compositionally biased region" description="Polar residues" evidence="6">
    <location>
        <begin position="1"/>
        <end position="13"/>
    </location>
</feature>
<feature type="region of interest" description="Disordered" evidence="6">
    <location>
        <begin position="442"/>
        <end position="482"/>
    </location>
</feature>